<proteinExistence type="predicted"/>
<dbReference type="InterPro" id="IPR001387">
    <property type="entry name" value="Cro/C1-type_HTH"/>
</dbReference>
<evidence type="ECO:0000313" key="2">
    <source>
        <dbReference type="Proteomes" id="UP000199051"/>
    </source>
</evidence>
<keyword evidence="2" id="KW-1185">Reference proteome</keyword>
<dbReference type="AlphaFoldDB" id="A0A1H9UJG5"/>
<reference evidence="2" key="1">
    <citation type="submission" date="2016-10" db="EMBL/GenBank/DDBJ databases">
        <authorList>
            <person name="Varghese N."/>
            <person name="Submissions S."/>
        </authorList>
    </citation>
    <scope>NUCLEOTIDE SEQUENCE [LARGE SCALE GENOMIC DNA]</scope>
    <source>
        <strain evidence="2">DSM 44260</strain>
    </source>
</reference>
<evidence type="ECO:0000313" key="1">
    <source>
        <dbReference type="EMBL" id="SES09586.1"/>
    </source>
</evidence>
<dbReference type="CDD" id="cd00093">
    <property type="entry name" value="HTH_XRE"/>
    <property type="match status" value="1"/>
</dbReference>
<accession>A0A1H9UJG5</accession>
<name>A0A1H9UJG5_9PSEU</name>
<sequence>MQPFRVSDPVPLETFPTVLSGAIERSGLSLEHLQRKLAGEGIRVSLSTLSYWRRGRTRPERPESLRAVEVIEEVLKLPHGYLVALLGPRKPRGRWVARGGLVRPHESLWDSTNGLAPVLSELSEPAPGELTYLSVHDQHFLDHNGRDVRTRVRMLIRSEVDQLRSMVVLHRAEETDRALPAVLTGSGCAVGRVRPVTASRFTVAEVLFDRSLAAGQTAVFEYEVRWFGQARSSRFSRGSRRAFRDYLAEVNFHPSTLPTSCYAYAQESAEDPEVHRETLEPGSYGGVHTAVQGSESAIHGIRWTW</sequence>
<dbReference type="Proteomes" id="UP000199051">
    <property type="component" value="Unassembled WGS sequence"/>
</dbReference>
<dbReference type="RefSeq" id="WP_092779646.1">
    <property type="nucleotide sequence ID" value="NZ_FOGI01000007.1"/>
</dbReference>
<dbReference type="EMBL" id="FOGI01000007">
    <property type="protein sequence ID" value="SES09586.1"/>
    <property type="molecule type" value="Genomic_DNA"/>
</dbReference>
<organism evidence="1 2">
    <name type="scientific">Actinokineospora terrae</name>
    <dbReference type="NCBI Taxonomy" id="155974"/>
    <lineage>
        <taxon>Bacteria</taxon>
        <taxon>Bacillati</taxon>
        <taxon>Actinomycetota</taxon>
        <taxon>Actinomycetes</taxon>
        <taxon>Pseudonocardiales</taxon>
        <taxon>Pseudonocardiaceae</taxon>
        <taxon>Actinokineospora</taxon>
    </lineage>
</organism>
<protein>
    <submittedName>
        <fullName evidence="1">Uncharacterized protein</fullName>
    </submittedName>
</protein>
<dbReference type="STRING" id="155974.SAMN04487818_107286"/>
<gene>
    <name evidence="1" type="ORF">SAMN04487818_107286</name>
</gene>